<feature type="domain" description="DUF7619" evidence="3">
    <location>
        <begin position="684"/>
        <end position="818"/>
    </location>
</feature>
<organism evidence="4 5">
    <name type="scientific">Lacibacter luteus</name>
    <dbReference type="NCBI Taxonomy" id="2508719"/>
    <lineage>
        <taxon>Bacteria</taxon>
        <taxon>Pseudomonadati</taxon>
        <taxon>Bacteroidota</taxon>
        <taxon>Chitinophagia</taxon>
        <taxon>Chitinophagales</taxon>
        <taxon>Chitinophagaceae</taxon>
        <taxon>Lacibacter</taxon>
    </lineage>
</organism>
<dbReference type="SUPFAM" id="SSF50998">
    <property type="entry name" value="Quinoprotein alcohol dehydrogenase-like"/>
    <property type="match status" value="1"/>
</dbReference>
<keyword evidence="1" id="KW-0732">Signal</keyword>
<keyword evidence="5" id="KW-1185">Reference proteome</keyword>
<evidence type="ECO:0000259" key="3">
    <source>
        <dbReference type="Pfam" id="PF24595"/>
    </source>
</evidence>
<dbReference type="PANTHER" id="PTHR42754">
    <property type="entry name" value="ENDOGLUCANASE"/>
    <property type="match status" value="1"/>
</dbReference>
<feature type="domain" description="Secretion system C-terminal sorting" evidence="2">
    <location>
        <begin position="842"/>
        <end position="918"/>
    </location>
</feature>
<dbReference type="EMBL" id="SDHW01000008">
    <property type="protein sequence ID" value="RXK57836.1"/>
    <property type="molecule type" value="Genomic_DNA"/>
</dbReference>
<dbReference type="AlphaFoldDB" id="A0A4Q1CEH6"/>
<name>A0A4Q1CEH6_9BACT</name>
<gene>
    <name evidence="4" type="ORF">ESA94_20160</name>
</gene>
<dbReference type="Proteomes" id="UP000290204">
    <property type="component" value="Unassembled WGS sequence"/>
</dbReference>
<protein>
    <submittedName>
        <fullName evidence="4">T9SS type A sorting domain-containing protein</fullName>
    </submittedName>
</protein>
<reference evidence="4 5" key="1">
    <citation type="submission" date="2019-01" db="EMBL/GenBank/DDBJ databases">
        <title>Lacibacter sp. strain TTM-7.</title>
        <authorList>
            <person name="Chen W.-M."/>
        </authorList>
    </citation>
    <scope>NUCLEOTIDE SEQUENCE [LARGE SCALE GENOMIC DNA]</scope>
    <source>
        <strain evidence="4 5">TTM-7</strain>
    </source>
</reference>
<accession>A0A4Q1CEH6</accession>
<proteinExistence type="predicted"/>
<dbReference type="OrthoDB" id="9811934at2"/>
<dbReference type="InterPro" id="IPR011047">
    <property type="entry name" value="Quinoprotein_ADH-like_sf"/>
</dbReference>
<dbReference type="NCBIfam" id="TIGR01451">
    <property type="entry name" value="B_ant_repeat"/>
    <property type="match status" value="1"/>
</dbReference>
<dbReference type="Pfam" id="PF24595">
    <property type="entry name" value="DUF7619"/>
    <property type="match status" value="1"/>
</dbReference>
<dbReference type="InterPro" id="IPR026444">
    <property type="entry name" value="Secre_tail"/>
</dbReference>
<dbReference type="Gene3D" id="2.60.40.740">
    <property type="match status" value="1"/>
</dbReference>
<dbReference type="InterPro" id="IPR047589">
    <property type="entry name" value="DUF11_rpt"/>
</dbReference>
<comment type="caution">
    <text evidence="4">The sequence shown here is derived from an EMBL/GenBank/DDBJ whole genome shotgun (WGS) entry which is preliminary data.</text>
</comment>
<dbReference type="RefSeq" id="WP_129132760.1">
    <property type="nucleotide sequence ID" value="NZ_SDHW01000008.1"/>
</dbReference>
<evidence type="ECO:0000256" key="1">
    <source>
        <dbReference type="SAM" id="SignalP"/>
    </source>
</evidence>
<evidence type="ECO:0000313" key="4">
    <source>
        <dbReference type="EMBL" id="RXK57836.1"/>
    </source>
</evidence>
<dbReference type="PANTHER" id="PTHR42754:SF1">
    <property type="entry name" value="LIPOPROTEIN"/>
    <property type="match status" value="1"/>
</dbReference>
<feature type="signal peptide" evidence="1">
    <location>
        <begin position="1"/>
        <end position="24"/>
    </location>
</feature>
<dbReference type="Pfam" id="PF18962">
    <property type="entry name" value="Por_Secre_tail"/>
    <property type="match status" value="1"/>
</dbReference>
<sequence length="919" mass="101703">MSLKNSPALTFFVLLSFSLFSLQAQQNPFFNRVSKSKTKVKPVINARVTGTDSIGFGGEPGVVWERLVGEVFPEHSSSIYVDGLEKLSDGNFVFCASFATGIAGNEFRSLIAKITTQGQLLWKKELGFQNMNLLSPIYPTTDGGVITFGTISQLDSAFNFNTTVVKLTSTGAIEWQQVLTSSINNWYETISASNDGGYIVTGQAVVSFTDSCLGNIQYDSTYSILTKLNNQGQFQWTKKNFITVSSDPGFFQKITRVSSGYLLMSSYLVKQKIGSCFSSEKGEQALLIKFDNNGNLQWKKEYGGKRNDLVLHMRLLPDSTLLLLGSTNSTDGDMSGIHSDSLKNVAWKLILNDTGKIISNQVYGLGKAKYPFFIGSCVNSDSSYLLLGLEDVFDSTGNQELYDSHIIKIGKNTVEEWRALYPNKYITFIEQSNINNWMFAGSLGNFETDIFGRLGTTSNITGSVYYDLNKNNTKDANEPYANRHLVTSEKNNYSRSSVAQNGWFRNDVDTGIYKTTVKLNNDYYLSVPAERQTTFTSLFQNDTVHFAMQPVAGKRDLSINLLPLTPARPGFNASYKLIFRNNGTDTITNGAAVVLKDSRTTIVSTVPATTVVRGDSLVWLFGAFKPFDEYTINIELKTAAPPTLNNGDTLRYVAAIIPSTGIGTDLTPLDDTARLAQVVVGSYDPNDKQENVAGKIPLAKITSGEDIQYLIRFQNTGTDTAFTVQITDTLDAKLNWNSFQMIAASHPYKITVKDGNKITWTFSNINLPDSNRNSLLSNGFISFKIKAKTSLAAGDYFQNKASIYFDYNLPVITNTATTVVSTAVITAVRLVVNTDMQLLAMPNPSGGDLYIKLSGKLNGKFEYTVVDMFGRVLQQKALERSSSSDVQLIPLRLNNLSKGVYFIIVRQKEKQWKQQIIIQ</sequence>
<evidence type="ECO:0000313" key="5">
    <source>
        <dbReference type="Proteomes" id="UP000290204"/>
    </source>
</evidence>
<feature type="chain" id="PRO_5020432368" evidence="1">
    <location>
        <begin position="25"/>
        <end position="919"/>
    </location>
</feature>
<dbReference type="InterPro" id="IPR055353">
    <property type="entry name" value="DUF7619"/>
</dbReference>
<evidence type="ECO:0000259" key="2">
    <source>
        <dbReference type="Pfam" id="PF18962"/>
    </source>
</evidence>
<dbReference type="NCBIfam" id="TIGR04183">
    <property type="entry name" value="Por_Secre_tail"/>
    <property type="match status" value="1"/>
</dbReference>